<dbReference type="Pfam" id="PF03881">
    <property type="entry name" value="Fructosamin_kin"/>
    <property type="match status" value="1"/>
</dbReference>
<dbReference type="Gene3D" id="3.90.1200.10">
    <property type="match status" value="1"/>
</dbReference>
<proteinExistence type="inferred from homology"/>
<evidence type="ECO:0000256" key="1">
    <source>
        <dbReference type="ARBA" id="ARBA00009460"/>
    </source>
</evidence>
<dbReference type="Gene3D" id="3.30.200.20">
    <property type="entry name" value="Phosphorylase Kinase, domain 1"/>
    <property type="match status" value="1"/>
</dbReference>
<evidence type="ECO:0000313" key="3">
    <source>
        <dbReference type="EMBL" id="MFD0980917.1"/>
    </source>
</evidence>
<evidence type="ECO:0000256" key="2">
    <source>
        <dbReference type="PIRNR" id="PIRNR006221"/>
    </source>
</evidence>
<keyword evidence="2" id="KW-0808">Transferase</keyword>
<dbReference type="Proteomes" id="UP001597108">
    <property type="component" value="Unassembled WGS sequence"/>
</dbReference>
<dbReference type="PANTHER" id="PTHR12149">
    <property type="entry name" value="FRUCTOSAMINE 3 KINASE-RELATED PROTEIN"/>
    <property type="match status" value="1"/>
</dbReference>
<organism evidence="3 4">
    <name type="scientific">Tropicimonas aquimaris</name>
    <dbReference type="NCBI Taxonomy" id="914152"/>
    <lineage>
        <taxon>Bacteria</taxon>
        <taxon>Pseudomonadati</taxon>
        <taxon>Pseudomonadota</taxon>
        <taxon>Alphaproteobacteria</taxon>
        <taxon>Rhodobacterales</taxon>
        <taxon>Roseobacteraceae</taxon>
        <taxon>Tropicimonas</taxon>
    </lineage>
</organism>
<dbReference type="GO" id="GO:0016301">
    <property type="term" value="F:kinase activity"/>
    <property type="evidence" value="ECO:0007669"/>
    <property type="project" value="UniProtKB-KW"/>
</dbReference>
<comment type="similarity">
    <text evidence="1 2">Belongs to the fructosamine kinase family.</text>
</comment>
<dbReference type="EMBL" id="JBHTJT010000031">
    <property type="protein sequence ID" value="MFD0980917.1"/>
    <property type="molecule type" value="Genomic_DNA"/>
</dbReference>
<dbReference type="RefSeq" id="WP_386075592.1">
    <property type="nucleotide sequence ID" value="NZ_JBHTJT010000031.1"/>
</dbReference>
<keyword evidence="4" id="KW-1185">Reference proteome</keyword>
<reference evidence="4" key="1">
    <citation type="journal article" date="2019" name="Int. J. Syst. Evol. Microbiol.">
        <title>The Global Catalogue of Microorganisms (GCM) 10K type strain sequencing project: providing services to taxonomists for standard genome sequencing and annotation.</title>
        <authorList>
            <consortium name="The Broad Institute Genomics Platform"/>
            <consortium name="The Broad Institute Genome Sequencing Center for Infectious Disease"/>
            <person name="Wu L."/>
            <person name="Ma J."/>
        </authorList>
    </citation>
    <scope>NUCLEOTIDE SEQUENCE [LARGE SCALE GENOMIC DNA]</scope>
    <source>
        <strain evidence="4">CCUG 60524</strain>
    </source>
</reference>
<accession>A0ABW3IRZ7</accession>
<sequence length="271" mass="29744">MGELEELRQAATEVFGSAPACIRSVHGGDISAVFRLQWPDGTEAIAKRGPLVAQEARMLAAIRATGVPAPEVLGTFGTIVILRAIPSAPESGAAWRALGLGLRRLHDHTAASYGWSEDYAFGEVRIANHPMSDWPAFWAERRLLPTARLLPSELFRRVERLCRRLPDLLPQHPAPSLLHGDLWSGNVLFGPGDRAWLIDPASYHGDAEVDLAMLNLFGRPGPGLSEAYGAPPPGALQRRPIYQLWPALVHMRLFGAGYRVMVERFLDALRV</sequence>
<gene>
    <name evidence="3" type="ORF">ACFQ2S_14815</name>
</gene>
<keyword evidence="2 3" id="KW-0418">Kinase</keyword>
<dbReference type="InterPro" id="IPR011009">
    <property type="entry name" value="Kinase-like_dom_sf"/>
</dbReference>
<dbReference type="SUPFAM" id="SSF56112">
    <property type="entry name" value="Protein kinase-like (PK-like)"/>
    <property type="match status" value="1"/>
</dbReference>
<dbReference type="InterPro" id="IPR016477">
    <property type="entry name" value="Fructo-/Ketosamine-3-kinase"/>
</dbReference>
<dbReference type="PIRSF" id="PIRSF006221">
    <property type="entry name" value="Ketosamine-3-kinase"/>
    <property type="match status" value="1"/>
</dbReference>
<name>A0ABW3IRZ7_9RHOB</name>
<protein>
    <submittedName>
        <fullName evidence="3">Fructosamine kinase family protein</fullName>
    </submittedName>
</protein>
<evidence type="ECO:0000313" key="4">
    <source>
        <dbReference type="Proteomes" id="UP001597108"/>
    </source>
</evidence>
<comment type="caution">
    <text evidence="3">The sequence shown here is derived from an EMBL/GenBank/DDBJ whole genome shotgun (WGS) entry which is preliminary data.</text>
</comment>
<dbReference type="PANTHER" id="PTHR12149:SF8">
    <property type="entry name" value="PROTEIN-RIBULOSAMINE 3-KINASE"/>
    <property type="match status" value="1"/>
</dbReference>